<organism evidence="1">
    <name type="scientific">Tanacetum cinerariifolium</name>
    <name type="common">Dalmatian daisy</name>
    <name type="synonym">Chrysanthemum cinerariifolium</name>
    <dbReference type="NCBI Taxonomy" id="118510"/>
    <lineage>
        <taxon>Eukaryota</taxon>
        <taxon>Viridiplantae</taxon>
        <taxon>Streptophyta</taxon>
        <taxon>Embryophyta</taxon>
        <taxon>Tracheophyta</taxon>
        <taxon>Spermatophyta</taxon>
        <taxon>Magnoliopsida</taxon>
        <taxon>eudicotyledons</taxon>
        <taxon>Gunneridae</taxon>
        <taxon>Pentapetalae</taxon>
        <taxon>asterids</taxon>
        <taxon>campanulids</taxon>
        <taxon>Asterales</taxon>
        <taxon>Asteraceae</taxon>
        <taxon>Asteroideae</taxon>
        <taxon>Anthemideae</taxon>
        <taxon>Anthemidinae</taxon>
        <taxon>Tanacetum</taxon>
    </lineage>
</organism>
<comment type="caution">
    <text evidence="1">The sequence shown here is derived from an EMBL/GenBank/DDBJ whole genome shotgun (WGS) entry which is preliminary data.</text>
</comment>
<evidence type="ECO:0008006" key="2">
    <source>
        <dbReference type="Google" id="ProtNLM"/>
    </source>
</evidence>
<name>A0A699IV22_TANCI</name>
<evidence type="ECO:0000313" key="1">
    <source>
        <dbReference type="EMBL" id="GEZ88339.1"/>
    </source>
</evidence>
<dbReference type="AlphaFoldDB" id="A0A699IV22"/>
<accession>A0A699IV22</accession>
<reference evidence="1" key="1">
    <citation type="journal article" date="2019" name="Sci. Rep.">
        <title>Draft genome of Tanacetum cinerariifolium, the natural source of mosquito coil.</title>
        <authorList>
            <person name="Yamashiro T."/>
            <person name="Shiraishi A."/>
            <person name="Satake H."/>
            <person name="Nakayama K."/>
        </authorList>
    </citation>
    <scope>NUCLEOTIDE SEQUENCE</scope>
</reference>
<feature type="non-terminal residue" evidence="1">
    <location>
        <position position="1"/>
    </location>
</feature>
<proteinExistence type="predicted"/>
<protein>
    <recommendedName>
        <fullName evidence="2">Retrovirus-related Pol polyprotein from transposon TNT 1-94</fullName>
    </recommendedName>
</protein>
<gene>
    <name evidence="1" type="ORF">Tci_560312</name>
</gene>
<sequence length="213" mass="24660">ENEVVLDEEQLLFILGGQNNTFDNDVDKAPAPTTQTMFMANLSSVDLIYDEASLSYDSDIQSKVQDHDNYLDSVDEYQEVHDMHYDGQQNYVVNSDAEYSSYSNIILYDQYVKNKAKQVVQINDKVVNASLTVELARYKEQVAIYEKRQDDTLEIAEKTRKKMLEKMKSPLRVKKGVKIAPPDYLKENYLATFTPQRHLTPEQIFWSLDILVL</sequence>
<dbReference type="EMBL" id="BKCJ010336959">
    <property type="protein sequence ID" value="GEZ88339.1"/>
    <property type="molecule type" value="Genomic_DNA"/>
</dbReference>